<feature type="region of interest" description="Disordered" evidence="1">
    <location>
        <begin position="1"/>
        <end position="115"/>
    </location>
</feature>
<feature type="transmembrane region" description="Helical" evidence="2">
    <location>
        <begin position="215"/>
        <end position="234"/>
    </location>
</feature>
<dbReference type="InterPro" id="IPR056136">
    <property type="entry name" value="DUF7719"/>
</dbReference>
<dbReference type="Pfam" id="PF24841">
    <property type="entry name" value="DUF7719"/>
    <property type="match status" value="1"/>
</dbReference>
<comment type="caution">
    <text evidence="4">The sequence shown here is derived from an EMBL/GenBank/DDBJ whole genome shotgun (WGS) entry which is preliminary data.</text>
</comment>
<sequence length="349" mass="37855">MAGAKSRARKGGQRSAQVPTGGKKNNTVIPDADRFEEVLDQEEDGNDGRKVAGGSRGASASARGAEGLQAWHEDEVSSELEEEEQHRRTAGRPELDYGEQYGYDSASASEEDDPLDPRITQEDLSALPPELRARTAALLAEAQREEGLSPVAELAFDTIIWTIPLVFVYVLLDVLVRQQYSQPVYLGGELKRICTRGPFLGLLSFYSLKHRESPWLRYGFFGLSLGAGAGFLYVTAKSDFESILRQTPALGALWVLSIVKLDLIPGLVSLGLVGAFVWALDLDLFNGLRAYPHPFAHRGPTSTRAQLRFPCVMIPSVSSGYSLPSLPLSRKPSASPSSVPTSSSSSSVM</sequence>
<keyword evidence="2" id="KW-1133">Transmembrane helix</keyword>
<feature type="transmembrane region" description="Helical" evidence="2">
    <location>
        <begin position="254"/>
        <end position="280"/>
    </location>
</feature>
<evidence type="ECO:0000256" key="1">
    <source>
        <dbReference type="SAM" id="MobiDB-lite"/>
    </source>
</evidence>
<dbReference type="EMBL" id="LWDF02000326">
    <property type="protein sequence ID" value="KAE8250424.1"/>
    <property type="molecule type" value="Genomic_DNA"/>
</dbReference>
<evidence type="ECO:0000313" key="5">
    <source>
        <dbReference type="Proteomes" id="UP000077521"/>
    </source>
</evidence>
<evidence type="ECO:0000256" key="2">
    <source>
        <dbReference type="SAM" id="Phobius"/>
    </source>
</evidence>
<proteinExistence type="predicted"/>
<dbReference type="PANTHER" id="PTHR37846:SF1">
    <property type="entry name" value="DEACETYLASE-LIKE PROTEIN"/>
    <property type="match status" value="1"/>
</dbReference>
<feature type="transmembrane region" description="Helical" evidence="2">
    <location>
        <begin position="158"/>
        <end position="176"/>
    </location>
</feature>
<protein>
    <recommendedName>
        <fullName evidence="3">DUF7719 domain-containing protein</fullName>
    </recommendedName>
</protein>
<dbReference type="AlphaFoldDB" id="A0A177TPP8"/>
<gene>
    <name evidence="4" type="ORF">A4X13_0g4743</name>
</gene>
<feature type="compositionally biased region" description="Basic residues" evidence="1">
    <location>
        <begin position="1"/>
        <end position="12"/>
    </location>
</feature>
<dbReference type="PANTHER" id="PTHR37846">
    <property type="entry name" value="YALI0B21296P"/>
    <property type="match status" value="1"/>
</dbReference>
<feature type="region of interest" description="Disordered" evidence="1">
    <location>
        <begin position="327"/>
        <end position="349"/>
    </location>
</feature>
<keyword evidence="5" id="KW-1185">Reference proteome</keyword>
<reference evidence="4" key="2">
    <citation type="journal article" date="2019" name="IMA Fungus">
        <title>Genome sequencing and comparison of five Tilletia species to identify candidate genes for the detection of regulated species infecting wheat.</title>
        <authorList>
            <person name="Nguyen H.D.T."/>
            <person name="Sultana T."/>
            <person name="Kesanakurti P."/>
            <person name="Hambleton S."/>
        </authorList>
    </citation>
    <scope>NUCLEOTIDE SEQUENCE</scope>
    <source>
        <strain evidence="4">DAOMC 236416</strain>
    </source>
</reference>
<evidence type="ECO:0000259" key="3">
    <source>
        <dbReference type="Pfam" id="PF24841"/>
    </source>
</evidence>
<feature type="domain" description="DUF7719" evidence="3">
    <location>
        <begin position="220"/>
        <end position="281"/>
    </location>
</feature>
<feature type="compositionally biased region" description="Polar residues" evidence="1">
    <location>
        <begin position="14"/>
        <end position="28"/>
    </location>
</feature>
<name>A0A177TPP8_9BASI</name>
<accession>A0A177TPP8</accession>
<keyword evidence="2" id="KW-0812">Transmembrane</keyword>
<evidence type="ECO:0000313" key="4">
    <source>
        <dbReference type="EMBL" id="KAE8250424.1"/>
    </source>
</evidence>
<reference evidence="4" key="1">
    <citation type="submission" date="2016-04" db="EMBL/GenBank/DDBJ databases">
        <authorList>
            <person name="Nguyen H.D."/>
            <person name="Samba Siva P."/>
            <person name="Cullis J."/>
            <person name="Levesque C.A."/>
            <person name="Hambleton S."/>
        </authorList>
    </citation>
    <scope>NUCLEOTIDE SEQUENCE</scope>
    <source>
        <strain evidence="4">DAOMC 236416</strain>
    </source>
</reference>
<dbReference type="Proteomes" id="UP000077521">
    <property type="component" value="Unassembled WGS sequence"/>
</dbReference>
<feature type="compositionally biased region" description="Basic and acidic residues" evidence="1">
    <location>
        <begin position="84"/>
        <end position="95"/>
    </location>
</feature>
<keyword evidence="2" id="KW-0472">Membrane</keyword>
<organism evidence="4 5">
    <name type="scientific">Tilletia indica</name>
    <dbReference type="NCBI Taxonomy" id="43049"/>
    <lineage>
        <taxon>Eukaryota</taxon>
        <taxon>Fungi</taxon>
        <taxon>Dikarya</taxon>
        <taxon>Basidiomycota</taxon>
        <taxon>Ustilaginomycotina</taxon>
        <taxon>Exobasidiomycetes</taxon>
        <taxon>Tilletiales</taxon>
        <taxon>Tilletiaceae</taxon>
        <taxon>Tilletia</taxon>
    </lineage>
</organism>